<gene>
    <name evidence="6" type="ORF">Rsub_08740</name>
</gene>
<evidence type="ECO:0000256" key="5">
    <source>
        <dbReference type="SAM" id="Phobius"/>
    </source>
</evidence>
<dbReference type="Proteomes" id="UP000247498">
    <property type="component" value="Unassembled WGS sequence"/>
</dbReference>
<evidence type="ECO:0000256" key="1">
    <source>
        <dbReference type="ARBA" id="ARBA00009995"/>
    </source>
</evidence>
<comment type="caution">
    <text evidence="6">The sequence shown here is derived from an EMBL/GenBank/DDBJ whole genome shotgun (WGS) entry which is preliminary data.</text>
</comment>
<dbReference type="GO" id="GO:0035251">
    <property type="term" value="F:UDP-glucosyltransferase activity"/>
    <property type="evidence" value="ECO:0007669"/>
    <property type="project" value="InterPro"/>
</dbReference>
<accession>A0A2V0PGK4</accession>
<keyword evidence="3" id="KW-0328">Glycosyltransferase</keyword>
<dbReference type="EC" id="2.4.1.-" evidence="4"/>
<sequence length="589" mass="61703">MRSWDESVGIAVRGGEAGKQYVFVSTHLDGHLRPALAVAAALQRQLRAARAGGGVRFAALRSERCKVEAAGLPFVDLGDLPPGQRARVDCLMAEAVTSALAPRARRAGPRLPILPPILGAVRSGARMAEAFSLLEAAMLPRLLDSLLEGEAAGCDVLVADFVALAAHEAAEKLRLPLALLWQAPLGMCLMNAGQNRYNLRPGVPVEVAPGVLLQPASLGPLRRLVNEAAQLLLRVCMDDYAGDREALRAAHGLPRGVGAGLFGVPARVGRLVNVISCVRELEVPRPLPPEWHLVGPQGVSFPAGGEWPPRVGDPAISAFLDVAEADGAAVVYVCAGTVVDPSAEQLRELFGGMALLPGARFIWSLKQSCHALLPPCIEAAQKQGKLLLTPWAPQLAVLCHPAVRLFVSHGGLNSMHEGLAAGKPLLVTPFFADQPVNAQHVVNGGVGAQLDPARTTAPELAAAIARLLSDAPTAARAAALGAALRARSGPDEAADLIRRFAKDDVTCRRWDPCGAARRCPRRAWLPFRPPPLCCERHALAHAAGNFATKVALVLAADALLCALLGAPAAAFWGLFAALVAACVFVAAAS</sequence>
<dbReference type="InterPro" id="IPR050481">
    <property type="entry name" value="UDP-glycosyltransf_plant"/>
</dbReference>
<evidence type="ECO:0000256" key="4">
    <source>
        <dbReference type="RuleBase" id="RU362057"/>
    </source>
</evidence>
<keyword evidence="2 3" id="KW-0808">Transferase</keyword>
<reference evidence="6 7" key="1">
    <citation type="journal article" date="2018" name="Sci. Rep.">
        <title>Raphidocelis subcapitata (=Pseudokirchneriella subcapitata) provides an insight into genome evolution and environmental adaptations in the Sphaeropleales.</title>
        <authorList>
            <person name="Suzuki S."/>
            <person name="Yamaguchi H."/>
            <person name="Nakajima N."/>
            <person name="Kawachi M."/>
        </authorList>
    </citation>
    <scope>NUCLEOTIDE SEQUENCE [LARGE SCALE GENOMIC DNA]</scope>
    <source>
        <strain evidence="6 7">NIES-35</strain>
    </source>
</reference>
<evidence type="ECO:0000256" key="3">
    <source>
        <dbReference type="RuleBase" id="RU003718"/>
    </source>
</evidence>
<dbReference type="PROSITE" id="PS00375">
    <property type="entry name" value="UDPGT"/>
    <property type="match status" value="1"/>
</dbReference>
<proteinExistence type="inferred from homology"/>
<protein>
    <recommendedName>
        <fullName evidence="4">Glycosyltransferase</fullName>
        <ecNumber evidence="4">2.4.1.-</ecNumber>
    </recommendedName>
</protein>
<dbReference type="AlphaFoldDB" id="A0A2V0PGK4"/>
<keyword evidence="5" id="KW-0812">Transmembrane</keyword>
<dbReference type="Pfam" id="PF00201">
    <property type="entry name" value="UDPGT"/>
    <property type="match status" value="1"/>
</dbReference>
<dbReference type="PANTHER" id="PTHR48049">
    <property type="entry name" value="GLYCOSYLTRANSFERASE"/>
    <property type="match status" value="1"/>
</dbReference>
<dbReference type="PANTHER" id="PTHR48049:SF65">
    <property type="entry name" value="ANTHOCYANIDIN 3-O-GLUCOSYLTRANSFERASE"/>
    <property type="match status" value="1"/>
</dbReference>
<evidence type="ECO:0000256" key="2">
    <source>
        <dbReference type="ARBA" id="ARBA00022679"/>
    </source>
</evidence>
<evidence type="ECO:0000313" key="6">
    <source>
        <dbReference type="EMBL" id="GBF96195.1"/>
    </source>
</evidence>
<organism evidence="6 7">
    <name type="scientific">Raphidocelis subcapitata</name>
    <dbReference type="NCBI Taxonomy" id="307507"/>
    <lineage>
        <taxon>Eukaryota</taxon>
        <taxon>Viridiplantae</taxon>
        <taxon>Chlorophyta</taxon>
        <taxon>core chlorophytes</taxon>
        <taxon>Chlorophyceae</taxon>
        <taxon>CS clade</taxon>
        <taxon>Sphaeropleales</taxon>
        <taxon>Selenastraceae</taxon>
        <taxon>Raphidocelis</taxon>
    </lineage>
</organism>
<name>A0A2V0PGK4_9CHLO</name>
<dbReference type="OrthoDB" id="550202at2759"/>
<dbReference type="Gene3D" id="3.40.50.2000">
    <property type="entry name" value="Glycogen Phosphorylase B"/>
    <property type="match status" value="2"/>
</dbReference>
<dbReference type="EMBL" id="BDRX01000076">
    <property type="protein sequence ID" value="GBF96195.1"/>
    <property type="molecule type" value="Genomic_DNA"/>
</dbReference>
<dbReference type="InterPro" id="IPR002213">
    <property type="entry name" value="UDP_glucos_trans"/>
</dbReference>
<dbReference type="STRING" id="307507.A0A2V0PGK4"/>
<feature type="transmembrane region" description="Helical" evidence="5">
    <location>
        <begin position="569"/>
        <end position="588"/>
    </location>
</feature>
<dbReference type="InterPro" id="IPR035595">
    <property type="entry name" value="UDP_glycos_trans_CS"/>
</dbReference>
<comment type="similarity">
    <text evidence="1 3">Belongs to the UDP-glycosyltransferase family.</text>
</comment>
<dbReference type="CDD" id="cd03784">
    <property type="entry name" value="GT1_Gtf-like"/>
    <property type="match status" value="1"/>
</dbReference>
<keyword evidence="7" id="KW-1185">Reference proteome</keyword>
<dbReference type="SUPFAM" id="SSF53756">
    <property type="entry name" value="UDP-Glycosyltransferase/glycogen phosphorylase"/>
    <property type="match status" value="1"/>
</dbReference>
<dbReference type="InParanoid" id="A0A2V0PGK4"/>
<keyword evidence="5" id="KW-0472">Membrane</keyword>
<evidence type="ECO:0000313" key="7">
    <source>
        <dbReference type="Proteomes" id="UP000247498"/>
    </source>
</evidence>
<keyword evidence="5" id="KW-1133">Transmembrane helix</keyword>